<dbReference type="AlphaFoldDB" id="A0A2I8VRD4"/>
<organism evidence="2 3">
    <name type="scientific">Salinigranum rubrum</name>
    <dbReference type="NCBI Taxonomy" id="755307"/>
    <lineage>
        <taxon>Archaea</taxon>
        <taxon>Methanobacteriati</taxon>
        <taxon>Methanobacteriota</taxon>
        <taxon>Stenosarchaea group</taxon>
        <taxon>Halobacteria</taxon>
        <taxon>Halobacteriales</taxon>
        <taxon>Haloferacaceae</taxon>
        <taxon>Salinigranum</taxon>
    </lineage>
</organism>
<dbReference type="SUPFAM" id="SSF53335">
    <property type="entry name" value="S-adenosyl-L-methionine-dependent methyltransferases"/>
    <property type="match status" value="1"/>
</dbReference>
<dbReference type="GeneID" id="35594977"/>
<dbReference type="EMBL" id="CP026311">
    <property type="protein sequence ID" value="AUV84446.1"/>
    <property type="molecule type" value="Genomic_DNA"/>
</dbReference>
<dbReference type="Proteomes" id="UP000236584">
    <property type="component" value="Plasmid unnamed2"/>
</dbReference>
<keyword evidence="2" id="KW-0808">Transferase</keyword>
<dbReference type="CDD" id="cd02440">
    <property type="entry name" value="AdoMet_MTases"/>
    <property type="match status" value="1"/>
</dbReference>
<geneLocation type="plasmid" evidence="2">
    <name>unnamed2</name>
</geneLocation>
<evidence type="ECO:0000313" key="2">
    <source>
        <dbReference type="EMBL" id="AUV84446.1"/>
    </source>
</evidence>
<protein>
    <submittedName>
        <fullName evidence="2">Methyltransferase type 11</fullName>
    </submittedName>
</protein>
<dbReference type="RefSeq" id="WP_103428126.1">
    <property type="nucleotide sequence ID" value="NZ_CP026311.1"/>
</dbReference>
<dbReference type="GO" id="GO:0032259">
    <property type="term" value="P:methylation"/>
    <property type="evidence" value="ECO:0007669"/>
    <property type="project" value="UniProtKB-KW"/>
</dbReference>
<keyword evidence="2" id="KW-0489">Methyltransferase</keyword>
<dbReference type="PANTHER" id="PTHR42912:SF93">
    <property type="entry name" value="N6-ADENOSINE-METHYLTRANSFERASE TMT1A"/>
    <property type="match status" value="1"/>
</dbReference>
<gene>
    <name evidence="2" type="ORF">C2R22_22755</name>
</gene>
<proteinExistence type="predicted"/>
<accession>A0A2I8VRD4</accession>
<sequence length="225" mass="24899">MTARHRGQRLYDWWSRHDRAFGLLYELAFLGGEQSFRDQSVEALALDAGDNVLELGCGPGNSFAALHERVGETGHVVGVDYSAGMVGRARRRVRQEGWKNVDVIRGDATTLGIEPDSFDAVYAAMSLTAMPDPDAAIREAFTVLQNGGRIAVLDAQPFQEFPWTVLNSLIVPISKWTTNWNVDTDVQRALRETFDSVSISASNGGTVFIARGLKQRDDRTPTKRE</sequence>
<dbReference type="InterPro" id="IPR050508">
    <property type="entry name" value="Methyltransf_Superfamily"/>
</dbReference>
<feature type="domain" description="Methyltransferase" evidence="1">
    <location>
        <begin position="47"/>
        <end position="180"/>
    </location>
</feature>
<dbReference type="InterPro" id="IPR025714">
    <property type="entry name" value="Methyltranfer_dom"/>
</dbReference>
<dbReference type="KEGG" id="srub:C2R22_22755"/>
<keyword evidence="3" id="KW-1185">Reference proteome</keyword>
<dbReference type="PANTHER" id="PTHR42912">
    <property type="entry name" value="METHYLTRANSFERASE"/>
    <property type="match status" value="1"/>
</dbReference>
<name>A0A2I8VRD4_9EURY</name>
<keyword evidence="2" id="KW-0614">Plasmid</keyword>
<evidence type="ECO:0000259" key="1">
    <source>
        <dbReference type="Pfam" id="PF13847"/>
    </source>
</evidence>
<dbReference type="InterPro" id="IPR029063">
    <property type="entry name" value="SAM-dependent_MTases_sf"/>
</dbReference>
<dbReference type="Gene3D" id="3.40.50.150">
    <property type="entry name" value="Vaccinia Virus protein VP39"/>
    <property type="match status" value="1"/>
</dbReference>
<reference evidence="2 3" key="1">
    <citation type="submission" date="2018-01" db="EMBL/GenBank/DDBJ databases">
        <title>Complete genome sequence of Salinigranum rubrum GX10T, an extremely halophilic archaeon isolated from a marine solar saltern.</title>
        <authorList>
            <person name="Han S."/>
        </authorList>
    </citation>
    <scope>NUCLEOTIDE SEQUENCE [LARGE SCALE GENOMIC DNA]</scope>
    <source>
        <strain evidence="2 3">GX10</strain>
        <plasmid evidence="3">Plasmid unnamed2</plasmid>
    </source>
</reference>
<dbReference type="GO" id="GO:0008168">
    <property type="term" value="F:methyltransferase activity"/>
    <property type="evidence" value="ECO:0007669"/>
    <property type="project" value="UniProtKB-KW"/>
</dbReference>
<dbReference type="Pfam" id="PF13847">
    <property type="entry name" value="Methyltransf_31"/>
    <property type="match status" value="1"/>
</dbReference>
<evidence type="ECO:0000313" key="3">
    <source>
        <dbReference type="Proteomes" id="UP000236584"/>
    </source>
</evidence>
<dbReference type="OrthoDB" id="182741at2157"/>